<dbReference type="CDD" id="cd03809">
    <property type="entry name" value="GT4_MtfB-like"/>
    <property type="match status" value="1"/>
</dbReference>
<dbReference type="Pfam" id="PF13439">
    <property type="entry name" value="Glyco_transf_4"/>
    <property type="match status" value="1"/>
</dbReference>
<evidence type="ECO:0000313" key="4">
    <source>
        <dbReference type="EMBL" id="OGE65475.1"/>
    </source>
</evidence>
<dbReference type="SUPFAM" id="SSF53756">
    <property type="entry name" value="UDP-Glycosyltransferase/glycogen phosphorylase"/>
    <property type="match status" value="1"/>
</dbReference>
<feature type="domain" description="Glycosyl transferase family 1" evidence="2">
    <location>
        <begin position="166"/>
        <end position="322"/>
    </location>
</feature>
<dbReference type="Pfam" id="PF00534">
    <property type="entry name" value="Glycos_transf_1"/>
    <property type="match status" value="1"/>
</dbReference>
<protein>
    <recommendedName>
        <fullName evidence="6">Glycosyl transferase family 1 domain-containing protein</fullName>
    </recommendedName>
</protein>
<dbReference type="Gene3D" id="3.40.50.2000">
    <property type="entry name" value="Glycogen Phosphorylase B"/>
    <property type="match status" value="2"/>
</dbReference>
<gene>
    <name evidence="4" type="ORF">A3B49_01135</name>
</gene>
<dbReference type="AlphaFoldDB" id="A0A1F5MJE2"/>
<sequence>MTKIKVGFNVGPLKNGHQFRGIGQHTKNLLDELRLREDLEIKEVGSIGKLSQIDIVHHTFFDLFRSTLPITKTPAIVTIHDVIPLVFPNHYPVGMRGRIAFIQQKRSLKYVKAVITISESAKEDIVRYLDVDPKKVFPIHLGVGNNFVAIKNKEILNEVKKRYELPDQFALYIGNVNWNKNLINIVEGCLKANIPLVLIGKSFEDHDDLNHPELRSYKKFLQLYDKHPLVIKMGFLENDLVIKIMNLATVLLLPSYYEGFGLPIIESQACGLPVITSQISSMPEVAGDGAVLVDPYNSVVIADAISKIRDDNRFREMLIIKGFQNSKKFSWKITAEETAKVYKNVGS</sequence>
<evidence type="ECO:0000256" key="1">
    <source>
        <dbReference type="ARBA" id="ARBA00022679"/>
    </source>
</evidence>
<evidence type="ECO:0000313" key="5">
    <source>
        <dbReference type="Proteomes" id="UP000178017"/>
    </source>
</evidence>
<dbReference type="PANTHER" id="PTHR46401">
    <property type="entry name" value="GLYCOSYLTRANSFERASE WBBK-RELATED"/>
    <property type="match status" value="1"/>
</dbReference>
<evidence type="ECO:0000259" key="3">
    <source>
        <dbReference type="Pfam" id="PF13439"/>
    </source>
</evidence>
<dbReference type="GO" id="GO:0016757">
    <property type="term" value="F:glycosyltransferase activity"/>
    <property type="evidence" value="ECO:0007669"/>
    <property type="project" value="InterPro"/>
</dbReference>
<comment type="caution">
    <text evidence="4">The sequence shown here is derived from an EMBL/GenBank/DDBJ whole genome shotgun (WGS) entry which is preliminary data.</text>
</comment>
<reference evidence="4 5" key="1">
    <citation type="journal article" date="2016" name="Nat. Commun.">
        <title>Thousands of microbial genomes shed light on interconnected biogeochemical processes in an aquifer system.</title>
        <authorList>
            <person name="Anantharaman K."/>
            <person name="Brown C.T."/>
            <person name="Hug L.A."/>
            <person name="Sharon I."/>
            <person name="Castelle C.J."/>
            <person name="Probst A.J."/>
            <person name="Thomas B.C."/>
            <person name="Singh A."/>
            <person name="Wilkins M.J."/>
            <person name="Karaoz U."/>
            <person name="Brodie E.L."/>
            <person name="Williams K.H."/>
            <person name="Hubbard S.S."/>
            <person name="Banfield J.F."/>
        </authorList>
    </citation>
    <scope>NUCLEOTIDE SEQUENCE [LARGE SCALE GENOMIC DNA]</scope>
</reference>
<dbReference type="EMBL" id="MFDO01000018">
    <property type="protein sequence ID" value="OGE65475.1"/>
    <property type="molecule type" value="Genomic_DNA"/>
</dbReference>
<dbReference type="InterPro" id="IPR001296">
    <property type="entry name" value="Glyco_trans_1"/>
</dbReference>
<dbReference type="Proteomes" id="UP000178017">
    <property type="component" value="Unassembled WGS sequence"/>
</dbReference>
<accession>A0A1F5MJE2</accession>
<keyword evidence="1" id="KW-0808">Transferase</keyword>
<proteinExistence type="predicted"/>
<dbReference type="InterPro" id="IPR028098">
    <property type="entry name" value="Glyco_trans_4-like_N"/>
</dbReference>
<dbReference type="PANTHER" id="PTHR46401:SF2">
    <property type="entry name" value="GLYCOSYLTRANSFERASE WBBK-RELATED"/>
    <property type="match status" value="1"/>
</dbReference>
<evidence type="ECO:0000259" key="2">
    <source>
        <dbReference type="Pfam" id="PF00534"/>
    </source>
</evidence>
<organism evidence="4 5">
    <name type="scientific">Candidatus Daviesbacteria bacterium RIFCSPLOWO2_01_FULL_40_24</name>
    <dbReference type="NCBI Taxonomy" id="1797787"/>
    <lineage>
        <taxon>Bacteria</taxon>
        <taxon>Candidatus Daviesiibacteriota</taxon>
    </lineage>
</organism>
<name>A0A1F5MJE2_9BACT</name>
<evidence type="ECO:0008006" key="6">
    <source>
        <dbReference type="Google" id="ProtNLM"/>
    </source>
</evidence>
<feature type="domain" description="Glycosyltransferase subfamily 4-like N-terminal" evidence="3">
    <location>
        <begin position="49"/>
        <end position="143"/>
    </location>
</feature>